<evidence type="ECO:0000256" key="4">
    <source>
        <dbReference type="ARBA" id="ARBA00022603"/>
    </source>
</evidence>
<dbReference type="EC" id="2.1.1.386" evidence="11"/>
<dbReference type="PANTHER" id="PTHR21404:SF3">
    <property type="entry name" value="SMALL RNA 2'-O-METHYLTRANSFERASE"/>
    <property type="match status" value="1"/>
</dbReference>
<evidence type="ECO:0000313" key="14">
    <source>
        <dbReference type="EMBL" id="SDW19785.1"/>
    </source>
</evidence>
<dbReference type="Proteomes" id="UP000198539">
    <property type="component" value="Unassembled WGS sequence"/>
</dbReference>
<keyword evidence="15" id="KW-1185">Reference proteome</keyword>
<dbReference type="GO" id="GO:0090486">
    <property type="term" value="F:small RNA 2'-O-methyltransferase activity"/>
    <property type="evidence" value="ECO:0007669"/>
    <property type="project" value="UniProtKB-EC"/>
</dbReference>
<sequence length="205" mass="21905">MRQGQAAPSWWHGERIAAVMAHVAACAPRAVLDLGCGEGAMLRALAALRPAVAITGVDQSGALLEQARRWRDGQGADLAGRVALREGSVLDAGLPLAGFDCAGLIEVIEHLAPRQLPLLERAVFGTFRPARVIVTTPNVEFNHLLGVPPTRFRHPDHRFEWNRRQFGDWAGGVAARNGYGVALHDIAGGHPEFGGASQMAVFDVA</sequence>
<comment type="catalytic activity">
    <reaction evidence="12">
        <text>small RNA 3'-end nucleotide + S-adenosyl-L-methionine = small RNA 3'-end 2'-O-methylnucleotide + S-adenosyl-L-homocysteine + H(+)</text>
        <dbReference type="Rhea" id="RHEA:37887"/>
        <dbReference type="Rhea" id="RHEA-COMP:10415"/>
        <dbReference type="Rhea" id="RHEA-COMP:10416"/>
        <dbReference type="ChEBI" id="CHEBI:15378"/>
        <dbReference type="ChEBI" id="CHEBI:57856"/>
        <dbReference type="ChEBI" id="CHEBI:59789"/>
        <dbReference type="ChEBI" id="CHEBI:74896"/>
        <dbReference type="ChEBI" id="CHEBI:74898"/>
        <dbReference type="EC" id="2.1.1.386"/>
    </reaction>
</comment>
<dbReference type="SUPFAM" id="SSF53335">
    <property type="entry name" value="S-adenosyl-L-methionine-dependent methyltransferases"/>
    <property type="match status" value="1"/>
</dbReference>
<organism evidence="14 15">
    <name type="scientific">Roseicitreum antarcticum</name>
    <dbReference type="NCBI Taxonomy" id="564137"/>
    <lineage>
        <taxon>Bacteria</taxon>
        <taxon>Pseudomonadati</taxon>
        <taxon>Pseudomonadota</taxon>
        <taxon>Alphaproteobacteria</taxon>
        <taxon>Rhodobacterales</taxon>
        <taxon>Paracoccaceae</taxon>
        <taxon>Roseicitreum</taxon>
    </lineage>
</organism>
<evidence type="ECO:0000256" key="8">
    <source>
        <dbReference type="ARBA" id="ARBA00022842"/>
    </source>
</evidence>
<dbReference type="STRING" id="564137.SAMN04488238_101344"/>
<evidence type="ECO:0000259" key="13">
    <source>
        <dbReference type="Pfam" id="PF13649"/>
    </source>
</evidence>
<keyword evidence="6" id="KW-0949">S-adenosyl-L-methionine</keyword>
<evidence type="ECO:0000256" key="3">
    <source>
        <dbReference type="ARBA" id="ARBA00021330"/>
    </source>
</evidence>
<proteinExistence type="inferred from homology"/>
<keyword evidence="7" id="KW-0479">Metal-binding</keyword>
<keyword evidence="5 14" id="KW-0808">Transferase</keyword>
<keyword evidence="9" id="KW-0694">RNA-binding</keyword>
<dbReference type="CDD" id="cd02440">
    <property type="entry name" value="AdoMet_MTases"/>
    <property type="match status" value="1"/>
</dbReference>
<evidence type="ECO:0000256" key="10">
    <source>
        <dbReference type="ARBA" id="ARBA00023158"/>
    </source>
</evidence>
<name>A0A1H2RKE7_9RHOB</name>
<accession>A0A1H2RKE7</accession>
<comment type="cofactor">
    <cofactor evidence="1">
        <name>Mg(2+)</name>
        <dbReference type="ChEBI" id="CHEBI:18420"/>
    </cofactor>
</comment>
<protein>
    <recommendedName>
        <fullName evidence="3">Small RNA 2'-O-methyltransferase</fullName>
        <ecNumber evidence="11">2.1.1.386</ecNumber>
    </recommendedName>
</protein>
<comment type="similarity">
    <text evidence="2">Belongs to the methyltransferase superfamily. HEN1 family.</text>
</comment>
<evidence type="ECO:0000256" key="2">
    <source>
        <dbReference type="ARBA" id="ARBA00009026"/>
    </source>
</evidence>
<dbReference type="InterPro" id="IPR029063">
    <property type="entry name" value="SAM-dependent_MTases_sf"/>
</dbReference>
<feature type="domain" description="Methyltransferase" evidence="13">
    <location>
        <begin position="31"/>
        <end position="117"/>
    </location>
</feature>
<dbReference type="Pfam" id="PF13649">
    <property type="entry name" value="Methyltransf_25"/>
    <property type="match status" value="1"/>
</dbReference>
<evidence type="ECO:0000256" key="5">
    <source>
        <dbReference type="ARBA" id="ARBA00022679"/>
    </source>
</evidence>
<dbReference type="InterPro" id="IPR041698">
    <property type="entry name" value="Methyltransf_25"/>
</dbReference>
<keyword evidence="8" id="KW-0460">Magnesium</keyword>
<dbReference type="EMBL" id="FNOM01000001">
    <property type="protein sequence ID" value="SDW19785.1"/>
    <property type="molecule type" value="Genomic_DNA"/>
</dbReference>
<gene>
    <name evidence="14" type="ORF">SAMN04488238_101344</name>
</gene>
<dbReference type="GO" id="GO:0001510">
    <property type="term" value="P:RNA methylation"/>
    <property type="evidence" value="ECO:0007669"/>
    <property type="project" value="InterPro"/>
</dbReference>
<evidence type="ECO:0000256" key="7">
    <source>
        <dbReference type="ARBA" id="ARBA00022723"/>
    </source>
</evidence>
<dbReference type="GO" id="GO:0046872">
    <property type="term" value="F:metal ion binding"/>
    <property type="evidence" value="ECO:0007669"/>
    <property type="project" value="UniProtKB-KW"/>
</dbReference>
<keyword evidence="4 14" id="KW-0489">Methyltransferase</keyword>
<dbReference type="OrthoDB" id="626362at2"/>
<dbReference type="InterPro" id="IPR026610">
    <property type="entry name" value="Hen1"/>
</dbReference>
<evidence type="ECO:0000256" key="6">
    <source>
        <dbReference type="ARBA" id="ARBA00022691"/>
    </source>
</evidence>
<keyword evidence="10" id="KW-0943">RNA-mediated gene silencing</keyword>
<reference evidence="14 15" key="1">
    <citation type="submission" date="2016-10" db="EMBL/GenBank/DDBJ databases">
        <authorList>
            <person name="de Groot N.N."/>
        </authorList>
    </citation>
    <scope>NUCLEOTIDE SEQUENCE [LARGE SCALE GENOMIC DNA]</scope>
    <source>
        <strain evidence="14 15">CGMCC 1.8894</strain>
    </source>
</reference>
<dbReference type="GO" id="GO:0003723">
    <property type="term" value="F:RNA binding"/>
    <property type="evidence" value="ECO:0007669"/>
    <property type="project" value="UniProtKB-KW"/>
</dbReference>
<dbReference type="GO" id="GO:0031047">
    <property type="term" value="P:regulatory ncRNA-mediated gene silencing"/>
    <property type="evidence" value="ECO:0007669"/>
    <property type="project" value="UniProtKB-KW"/>
</dbReference>
<dbReference type="AlphaFoldDB" id="A0A1H2RKE7"/>
<evidence type="ECO:0000256" key="12">
    <source>
        <dbReference type="ARBA" id="ARBA00048418"/>
    </source>
</evidence>
<evidence type="ECO:0000313" key="15">
    <source>
        <dbReference type="Proteomes" id="UP000198539"/>
    </source>
</evidence>
<evidence type="ECO:0000256" key="1">
    <source>
        <dbReference type="ARBA" id="ARBA00001946"/>
    </source>
</evidence>
<dbReference type="PANTHER" id="PTHR21404">
    <property type="entry name" value="HEN1"/>
    <property type="match status" value="1"/>
</dbReference>
<dbReference type="Gene3D" id="3.40.50.150">
    <property type="entry name" value="Vaccinia Virus protein VP39"/>
    <property type="match status" value="1"/>
</dbReference>
<evidence type="ECO:0000256" key="11">
    <source>
        <dbReference type="ARBA" id="ARBA00035025"/>
    </source>
</evidence>
<dbReference type="RefSeq" id="WP_092884728.1">
    <property type="nucleotide sequence ID" value="NZ_CP061498.1"/>
</dbReference>
<evidence type="ECO:0000256" key="9">
    <source>
        <dbReference type="ARBA" id="ARBA00022884"/>
    </source>
</evidence>